<dbReference type="EMBL" id="GBRH01258085">
    <property type="protein sequence ID" value="JAD39810.1"/>
    <property type="molecule type" value="Transcribed_RNA"/>
</dbReference>
<accession>A0A0A8ZSR4</accession>
<dbReference type="AlphaFoldDB" id="A0A0A8ZSR4"/>
<proteinExistence type="predicted"/>
<organism evidence="2">
    <name type="scientific">Arundo donax</name>
    <name type="common">Giant reed</name>
    <name type="synonym">Donax arundinaceus</name>
    <dbReference type="NCBI Taxonomy" id="35708"/>
    <lineage>
        <taxon>Eukaryota</taxon>
        <taxon>Viridiplantae</taxon>
        <taxon>Streptophyta</taxon>
        <taxon>Embryophyta</taxon>
        <taxon>Tracheophyta</taxon>
        <taxon>Spermatophyta</taxon>
        <taxon>Magnoliopsida</taxon>
        <taxon>Liliopsida</taxon>
        <taxon>Poales</taxon>
        <taxon>Poaceae</taxon>
        <taxon>PACMAD clade</taxon>
        <taxon>Arundinoideae</taxon>
        <taxon>Arundineae</taxon>
        <taxon>Arundo</taxon>
    </lineage>
</organism>
<reference evidence="2" key="2">
    <citation type="journal article" date="2015" name="Data Brief">
        <title>Shoot transcriptome of the giant reed, Arundo donax.</title>
        <authorList>
            <person name="Barrero R.A."/>
            <person name="Guerrero F.D."/>
            <person name="Moolhuijzen P."/>
            <person name="Goolsby J.A."/>
            <person name="Tidwell J."/>
            <person name="Bellgard S.E."/>
            <person name="Bellgard M.I."/>
        </authorList>
    </citation>
    <scope>NUCLEOTIDE SEQUENCE</scope>
    <source>
        <tissue evidence="2">Shoot tissue taken approximately 20 cm above the soil surface</tissue>
    </source>
</reference>
<reference evidence="2" key="1">
    <citation type="submission" date="2014-09" db="EMBL/GenBank/DDBJ databases">
        <authorList>
            <person name="Magalhaes I.L.F."/>
            <person name="Oliveira U."/>
            <person name="Santos F.R."/>
            <person name="Vidigal T.H.D.A."/>
            <person name="Brescovit A.D."/>
            <person name="Santos A.J."/>
        </authorList>
    </citation>
    <scope>NUCLEOTIDE SEQUENCE</scope>
    <source>
        <tissue evidence="2">Shoot tissue taken approximately 20 cm above the soil surface</tissue>
    </source>
</reference>
<evidence type="ECO:0000313" key="2">
    <source>
        <dbReference type="EMBL" id="JAD39810.1"/>
    </source>
</evidence>
<evidence type="ECO:0000256" key="1">
    <source>
        <dbReference type="SAM" id="MobiDB-lite"/>
    </source>
</evidence>
<sequence length="37" mass="4042">MSPRRFSLQSQRSKRNGVPTVRGCQFVGLPPLASSPV</sequence>
<feature type="region of interest" description="Disordered" evidence="1">
    <location>
        <begin position="1"/>
        <end position="25"/>
    </location>
</feature>
<protein>
    <submittedName>
        <fullName evidence="2">Uncharacterized protein</fullName>
    </submittedName>
</protein>
<name>A0A0A8ZSR4_ARUDO</name>